<reference evidence="1 2" key="1">
    <citation type="submission" date="2019-04" db="EMBL/GenBank/DDBJ databases">
        <title>Friends and foes A comparative genomics studyof 23 Aspergillus species from section Flavi.</title>
        <authorList>
            <consortium name="DOE Joint Genome Institute"/>
            <person name="Kjaerbolling I."/>
            <person name="Vesth T."/>
            <person name="Frisvad J.C."/>
            <person name="Nybo J.L."/>
            <person name="Theobald S."/>
            <person name="Kildgaard S."/>
            <person name="Isbrandt T."/>
            <person name="Kuo A."/>
            <person name="Sato A."/>
            <person name="Lyhne E.K."/>
            <person name="Kogle M.E."/>
            <person name="Wiebenga A."/>
            <person name="Kun R.S."/>
            <person name="Lubbers R.J."/>
            <person name="Makela M.R."/>
            <person name="Barry K."/>
            <person name="Chovatia M."/>
            <person name="Clum A."/>
            <person name="Daum C."/>
            <person name="Haridas S."/>
            <person name="He G."/>
            <person name="LaButti K."/>
            <person name="Lipzen A."/>
            <person name="Mondo S."/>
            <person name="Riley R."/>
            <person name="Salamov A."/>
            <person name="Simmons B.A."/>
            <person name="Magnuson J.K."/>
            <person name="Henrissat B."/>
            <person name="Mortensen U.H."/>
            <person name="Larsen T.O."/>
            <person name="Devries R.P."/>
            <person name="Grigoriev I.V."/>
            <person name="Machida M."/>
            <person name="Baker S.E."/>
            <person name="Andersen M.R."/>
        </authorList>
    </citation>
    <scope>NUCLEOTIDE SEQUENCE [LARGE SCALE GENOMIC DNA]</scope>
    <source>
        <strain evidence="1 2">IBT 29228</strain>
    </source>
</reference>
<dbReference type="OrthoDB" id="4463754at2759"/>
<gene>
    <name evidence="1" type="ORF">BDV26DRAFT_286707</name>
</gene>
<dbReference type="AlphaFoldDB" id="A0A5N7ANV8"/>
<organism evidence="1 2">
    <name type="scientific">Aspergillus bertholletiae</name>
    <dbReference type="NCBI Taxonomy" id="1226010"/>
    <lineage>
        <taxon>Eukaryota</taxon>
        <taxon>Fungi</taxon>
        <taxon>Dikarya</taxon>
        <taxon>Ascomycota</taxon>
        <taxon>Pezizomycotina</taxon>
        <taxon>Eurotiomycetes</taxon>
        <taxon>Eurotiomycetidae</taxon>
        <taxon>Eurotiales</taxon>
        <taxon>Aspergillaceae</taxon>
        <taxon>Aspergillus</taxon>
        <taxon>Aspergillus subgen. Circumdati</taxon>
    </lineage>
</organism>
<keyword evidence="2" id="KW-1185">Reference proteome</keyword>
<evidence type="ECO:0000313" key="1">
    <source>
        <dbReference type="EMBL" id="KAE8371541.1"/>
    </source>
</evidence>
<protein>
    <submittedName>
        <fullName evidence="1">Uncharacterized protein</fullName>
    </submittedName>
</protein>
<name>A0A5N7ANV8_9EURO</name>
<proteinExistence type="predicted"/>
<evidence type="ECO:0000313" key="2">
    <source>
        <dbReference type="Proteomes" id="UP000326198"/>
    </source>
</evidence>
<dbReference type="EMBL" id="ML736417">
    <property type="protein sequence ID" value="KAE8371541.1"/>
    <property type="molecule type" value="Genomic_DNA"/>
</dbReference>
<accession>A0A5N7ANV8</accession>
<sequence>MLEHPFNPYYYPSSDCASSIYSRSTHISSDSPEINRMDHAIQTAHGFTIALETMRSRLQAAKSYKLQSRHERLAALEEELAWHQQENQFYGICYDIYCSLRTKVEDELQKLLLQSFFEPESLPSRDPFLYDVIRSLNTAVKTTQVQEVKAETDWKRFWHISNGHKVRATWI</sequence>
<dbReference type="Proteomes" id="UP000326198">
    <property type="component" value="Unassembled WGS sequence"/>
</dbReference>